<dbReference type="EMBL" id="SRLO01009431">
    <property type="protein sequence ID" value="TNN26819.1"/>
    <property type="molecule type" value="Genomic_DNA"/>
</dbReference>
<name>A0A4Z2EDA4_9TELE</name>
<proteinExistence type="predicted"/>
<evidence type="ECO:0000313" key="3">
    <source>
        <dbReference type="Proteomes" id="UP000314294"/>
    </source>
</evidence>
<organism evidence="2 3">
    <name type="scientific">Liparis tanakae</name>
    <name type="common">Tanaka's snailfish</name>
    <dbReference type="NCBI Taxonomy" id="230148"/>
    <lineage>
        <taxon>Eukaryota</taxon>
        <taxon>Metazoa</taxon>
        <taxon>Chordata</taxon>
        <taxon>Craniata</taxon>
        <taxon>Vertebrata</taxon>
        <taxon>Euteleostomi</taxon>
        <taxon>Actinopterygii</taxon>
        <taxon>Neopterygii</taxon>
        <taxon>Teleostei</taxon>
        <taxon>Neoteleostei</taxon>
        <taxon>Acanthomorphata</taxon>
        <taxon>Eupercaria</taxon>
        <taxon>Perciformes</taxon>
        <taxon>Cottioidei</taxon>
        <taxon>Cottales</taxon>
        <taxon>Liparidae</taxon>
        <taxon>Liparis</taxon>
    </lineage>
</organism>
<keyword evidence="3" id="KW-1185">Reference proteome</keyword>
<gene>
    <name evidence="2" type="ORF">EYF80_063042</name>
</gene>
<evidence type="ECO:0000313" key="2">
    <source>
        <dbReference type="EMBL" id="TNN26819.1"/>
    </source>
</evidence>
<sequence>MCRCRRKEVKLRVFGLAWVLHPNSQRRVAGWHPVIPLTIWSPLQLVCFNPVWVLELVFFNLWCRMGPGYDMTPLGGIVGGRSCSSSAPGSSAYCVEIPVEETAISNPAAVRALDSPACADKGEHNGSAKRVRNKVDSGVGATSAKPATGPELDL</sequence>
<protein>
    <submittedName>
        <fullName evidence="2">Uncharacterized protein</fullName>
    </submittedName>
</protein>
<accession>A0A4Z2EDA4</accession>
<comment type="caution">
    <text evidence="2">The sequence shown here is derived from an EMBL/GenBank/DDBJ whole genome shotgun (WGS) entry which is preliminary data.</text>
</comment>
<reference evidence="2 3" key="1">
    <citation type="submission" date="2019-03" db="EMBL/GenBank/DDBJ databases">
        <title>First draft genome of Liparis tanakae, snailfish: a comprehensive survey of snailfish specific genes.</title>
        <authorList>
            <person name="Kim W."/>
            <person name="Song I."/>
            <person name="Jeong J.-H."/>
            <person name="Kim D."/>
            <person name="Kim S."/>
            <person name="Ryu S."/>
            <person name="Song J.Y."/>
            <person name="Lee S.K."/>
        </authorList>
    </citation>
    <scope>NUCLEOTIDE SEQUENCE [LARGE SCALE GENOMIC DNA]</scope>
    <source>
        <tissue evidence="2">Muscle</tissue>
    </source>
</reference>
<dbReference type="Proteomes" id="UP000314294">
    <property type="component" value="Unassembled WGS sequence"/>
</dbReference>
<evidence type="ECO:0000256" key="1">
    <source>
        <dbReference type="SAM" id="MobiDB-lite"/>
    </source>
</evidence>
<feature type="region of interest" description="Disordered" evidence="1">
    <location>
        <begin position="118"/>
        <end position="154"/>
    </location>
</feature>
<dbReference type="AlphaFoldDB" id="A0A4Z2EDA4"/>